<keyword evidence="13" id="KW-1185">Reference proteome</keyword>
<dbReference type="OMA" id="EECDACE"/>
<evidence type="ECO:0000256" key="10">
    <source>
        <dbReference type="SAM" id="MobiDB-lite"/>
    </source>
</evidence>
<reference evidence="12 13" key="1">
    <citation type="journal article" date="2007" name="Science">
        <title>The Chlamydomonas genome reveals the evolution of key animal and plant functions.</title>
        <authorList>
            <person name="Merchant S.S."/>
            <person name="Prochnik S.E."/>
            <person name="Vallon O."/>
            <person name="Harris E.H."/>
            <person name="Karpowicz S.J."/>
            <person name="Witman G.B."/>
            <person name="Terry A."/>
            <person name="Salamov A."/>
            <person name="Fritz-Laylin L.K."/>
            <person name="Marechal-Drouard L."/>
            <person name="Marshall W.F."/>
            <person name="Qu L.H."/>
            <person name="Nelson D.R."/>
            <person name="Sanderfoot A.A."/>
            <person name="Spalding M.H."/>
            <person name="Kapitonov V.V."/>
            <person name="Ren Q."/>
            <person name="Ferris P."/>
            <person name="Lindquist E."/>
            <person name="Shapiro H."/>
            <person name="Lucas S.M."/>
            <person name="Grimwood J."/>
            <person name="Schmutz J."/>
            <person name="Cardol P."/>
            <person name="Cerutti H."/>
            <person name="Chanfreau G."/>
            <person name="Chen C.L."/>
            <person name="Cognat V."/>
            <person name="Croft M.T."/>
            <person name="Dent R."/>
            <person name="Dutcher S."/>
            <person name="Fernandez E."/>
            <person name="Fukuzawa H."/>
            <person name="Gonzalez-Ballester D."/>
            <person name="Gonzalez-Halphen D."/>
            <person name="Hallmann A."/>
            <person name="Hanikenne M."/>
            <person name="Hippler M."/>
            <person name="Inwood W."/>
            <person name="Jabbari K."/>
            <person name="Kalanon M."/>
            <person name="Kuras R."/>
            <person name="Lefebvre P.A."/>
            <person name="Lemaire S.D."/>
            <person name="Lobanov A.V."/>
            <person name="Lohr M."/>
            <person name="Manuell A."/>
            <person name="Meier I."/>
            <person name="Mets L."/>
            <person name="Mittag M."/>
            <person name="Mittelmeier T."/>
            <person name="Moroney J.V."/>
            <person name="Moseley J."/>
            <person name="Napoli C."/>
            <person name="Nedelcu A.M."/>
            <person name="Niyogi K."/>
            <person name="Novoselov S.V."/>
            <person name="Paulsen I.T."/>
            <person name="Pazour G."/>
            <person name="Purton S."/>
            <person name="Ral J.P."/>
            <person name="Riano-Pachon D.M."/>
            <person name="Riekhof W."/>
            <person name="Rymarquis L."/>
            <person name="Schroda M."/>
            <person name="Stern D."/>
            <person name="Umen J."/>
            <person name="Willows R."/>
            <person name="Wilson N."/>
            <person name="Zimmer S.L."/>
            <person name="Allmer J."/>
            <person name="Balk J."/>
            <person name="Bisova K."/>
            <person name="Chen C.J."/>
            <person name="Elias M."/>
            <person name="Gendler K."/>
            <person name="Hauser C."/>
            <person name="Lamb M.R."/>
            <person name="Ledford H."/>
            <person name="Long J.C."/>
            <person name="Minagawa J."/>
            <person name="Page M.D."/>
            <person name="Pan J."/>
            <person name="Pootakham W."/>
            <person name="Roje S."/>
            <person name="Rose A."/>
            <person name="Stahlberg E."/>
            <person name="Terauchi A.M."/>
            <person name="Yang P."/>
            <person name="Ball S."/>
            <person name="Bowler C."/>
            <person name="Dieckmann C.L."/>
            <person name="Gladyshev V.N."/>
            <person name="Green P."/>
            <person name="Jorgensen R."/>
            <person name="Mayfield S."/>
            <person name="Mueller-Roeber B."/>
            <person name="Rajamani S."/>
            <person name="Sayre R.T."/>
            <person name="Brokstein P."/>
            <person name="Dubchak I."/>
            <person name="Goodstein D."/>
            <person name="Hornick L."/>
            <person name="Huang Y.W."/>
            <person name="Jhaveri J."/>
            <person name="Luo Y."/>
            <person name="Martinez D."/>
            <person name="Ngau W.C."/>
            <person name="Otillar B."/>
            <person name="Poliakov A."/>
            <person name="Porter A."/>
            <person name="Szajkowski L."/>
            <person name="Werner G."/>
            <person name="Zhou K."/>
            <person name="Grigoriev I.V."/>
            <person name="Rokhsar D.S."/>
            <person name="Grossman A.R."/>
        </authorList>
    </citation>
    <scope>NUCLEOTIDE SEQUENCE [LARGE SCALE GENOMIC DNA]</scope>
    <source>
        <strain evidence="13">CC-503</strain>
    </source>
</reference>
<evidence type="ECO:0000256" key="5">
    <source>
        <dbReference type="ARBA" id="ARBA00016034"/>
    </source>
</evidence>
<dbReference type="PANTHER" id="PTHR13403:SF6">
    <property type="entry name" value="SNURPORTIN-1"/>
    <property type="match status" value="1"/>
</dbReference>
<dbReference type="Gene3D" id="3.30.470.30">
    <property type="entry name" value="DNA ligase/mRNA capping enzyme"/>
    <property type="match status" value="2"/>
</dbReference>
<feature type="domain" description="Snurportin-1 m3G cap-binding" evidence="11">
    <location>
        <begin position="124"/>
        <end position="256"/>
    </location>
</feature>
<dbReference type="ExpressionAtlas" id="A0A2K3CTV5">
    <property type="expression patterns" value="baseline and differential"/>
</dbReference>
<dbReference type="FunCoup" id="A0A2K3CTV5">
    <property type="interactions" value="1865"/>
</dbReference>
<comment type="function">
    <text evidence="1">Functions as an U snRNP-specific nuclear import adapter. Involved in the trimethylguanosine (m3G)-cap-dependent nuclear import of U snRNPs. Binds specifically to the terminal m3G-cap U snRNAs.</text>
</comment>
<feature type="region of interest" description="Disordered" evidence="10">
    <location>
        <begin position="264"/>
        <end position="331"/>
    </location>
</feature>
<feature type="compositionally biased region" description="Acidic residues" evidence="10">
    <location>
        <begin position="54"/>
        <end position="78"/>
    </location>
</feature>
<keyword evidence="7" id="KW-0963">Cytoplasm</keyword>
<feature type="compositionally biased region" description="Low complexity" evidence="10">
    <location>
        <begin position="279"/>
        <end position="288"/>
    </location>
</feature>
<dbReference type="SUPFAM" id="SSF56091">
    <property type="entry name" value="DNA ligase/mRNA capping enzyme, catalytic domain"/>
    <property type="match status" value="1"/>
</dbReference>
<dbReference type="GO" id="GO:0061015">
    <property type="term" value="P:snRNA import into nucleus"/>
    <property type="evidence" value="ECO:0007669"/>
    <property type="project" value="InterPro"/>
</dbReference>
<dbReference type="Pfam" id="PF21974">
    <property type="entry name" value="SPN1_m3Gcap_bd"/>
    <property type="match status" value="1"/>
</dbReference>
<proteinExistence type="inferred from homology"/>
<dbReference type="Proteomes" id="UP000006906">
    <property type="component" value="Chromosome 16"/>
</dbReference>
<evidence type="ECO:0000313" key="12">
    <source>
        <dbReference type="EMBL" id="PNW71713.1"/>
    </source>
</evidence>
<evidence type="ECO:0000259" key="11">
    <source>
        <dbReference type="Pfam" id="PF21974"/>
    </source>
</evidence>
<dbReference type="GO" id="GO:0005634">
    <property type="term" value="C:nucleus"/>
    <property type="evidence" value="ECO:0007669"/>
    <property type="project" value="UniProtKB-SubCell"/>
</dbReference>
<feature type="region of interest" description="Disordered" evidence="10">
    <location>
        <begin position="1"/>
        <end position="114"/>
    </location>
</feature>
<dbReference type="InParanoid" id="A0A2K3CTV5"/>
<dbReference type="EMBL" id="CM008977">
    <property type="protein sequence ID" value="PNW71713.1"/>
    <property type="molecule type" value="Genomic_DNA"/>
</dbReference>
<evidence type="ECO:0000256" key="9">
    <source>
        <dbReference type="ARBA" id="ARBA00023242"/>
    </source>
</evidence>
<name>A0A2K3CTV5_CHLRE</name>
<evidence type="ECO:0000256" key="3">
    <source>
        <dbReference type="ARBA" id="ARBA00004496"/>
    </source>
</evidence>
<feature type="compositionally biased region" description="Gly residues" evidence="10">
    <location>
        <begin position="305"/>
        <end position="315"/>
    </location>
</feature>
<dbReference type="GO" id="GO:0005737">
    <property type="term" value="C:cytoplasm"/>
    <property type="evidence" value="ECO:0007669"/>
    <property type="project" value="UniProtKB-SubCell"/>
</dbReference>
<gene>
    <name evidence="12" type="ORF">CHLRE_16g666000v5</name>
</gene>
<organism evidence="12 13">
    <name type="scientific">Chlamydomonas reinhardtii</name>
    <name type="common">Chlamydomonas smithii</name>
    <dbReference type="NCBI Taxonomy" id="3055"/>
    <lineage>
        <taxon>Eukaryota</taxon>
        <taxon>Viridiplantae</taxon>
        <taxon>Chlorophyta</taxon>
        <taxon>core chlorophytes</taxon>
        <taxon>Chlorophyceae</taxon>
        <taxon>CS clade</taxon>
        <taxon>Chlamydomonadales</taxon>
        <taxon>Chlamydomonadaceae</taxon>
        <taxon>Chlamydomonas</taxon>
    </lineage>
</organism>
<dbReference type="InterPro" id="IPR047857">
    <property type="entry name" value="Snurportin1_C"/>
</dbReference>
<dbReference type="InterPro" id="IPR017336">
    <property type="entry name" value="Snurportin-1"/>
</dbReference>
<dbReference type="GeneID" id="5727011"/>
<accession>A0A2K3CTV5</accession>
<protein>
    <recommendedName>
        <fullName evidence="5">Snurportin-1</fullName>
    </recommendedName>
</protein>
<evidence type="ECO:0000256" key="1">
    <source>
        <dbReference type="ARBA" id="ARBA00003975"/>
    </source>
</evidence>
<dbReference type="AlphaFoldDB" id="A0A2K3CTV5"/>
<dbReference type="PANTHER" id="PTHR13403">
    <property type="entry name" value="SNURPORTIN1 RNUT1 PROTEIN RNA, U TRANSPORTER 1"/>
    <property type="match status" value="1"/>
</dbReference>
<keyword evidence="6" id="KW-0813">Transport</keyword>
<keyword evidence="9" id="KW-0539">Nucleus</keyword>
<dbReference type="OrthoDB" id="10003593at2759"/>
<evidence type="ECO:0000256" key="8">
    <source>
        <dbReference type="ARBA" id="ARBA00022884"/>
    </source>
</evidence>
<evidence type="ECO:0000313" key="13">
    <source>
        <dbReference type="Proteomes" id="UP000006906"/>
    </source>
</evidence>
<comment type="subcellular location">
    <subcellularLocation>
        <location evidence="3">Cytoplasm</location>
    </subcellularLocation>
    <subcellularLocation>
        <location evidence="2">Nucleus</location>
    </subcellularLocation>
</comment>
<evidence type="ECO:0000256" key="7">
    <source>
        <dbReference type="ARBA" id="ARBA00022490"/>
    </source>
</evidence>
<evidence type="ECO:0000256" key="6">
    <source>
        <dbReference type="ARBA" id="ARBA00022448"/>
    </source>
</evidence>
<evidence type="ECO:0000256" key="2">
    <source>
        <dbReference type="ARBA" id="ARBA00004123"/>
    </source>
</evidence>
<evidence type="ECO:0000256" key="4">
    <source>
        <dbReference type="ARBA" id="ARBA00007540"/>
    </source>
</evidence>
<keyword evidence="8" id="KW-0694">RNA-binding</keyword>
<dbReference type="GO" id="GO:0003723">
    <property type="term" value="F:RNA binding"/>
    <property type="evidence" value="ECO:0007669"/>
    <property type="project" value="UniProtKB-KW"/>
</dbReference>
<sequence>MQPVPAGAERTVFRAIRDPYQGYQAKRRQDALQRQKVARLQSANRARTLVQEPGQEESESGLDVEVDEERGPQEDEPMEASTSSATAARVPGSSGRARRKGSAAGKPVRNGGVRAYGQQYGNELMQPEWMTDVPVDLGGNWLVMPRPEGMRCLLVTARGRTVSWLRNGSPLHRFHCALPGGSPGTAARCGGAAGASAAAAGLGGSGDYCLLDCIFHPPNNTYYIQDLLCWRGYALYDCAAEFRQYWLAAKLAEEEGGRLRELLAQVQPPPPPPPPPPRAGASAAAGAAGEQGGRRQRPGREGRSGRGAGRQGGAAGDEDVSMGGAGEDGVEAAGAEDEPYAPLATFRIVALPVQPCTQEGLRAAYGDPAQMLAAAAALAAGAGPDAGTGSGDLAMQADTHIGAPASAPAPLAAAGQGQAEVAGAAVDFMRDGLYLLHRQGHYVPGPTPSPLALLWKDLGCSRYLMDTDNKGLPLEHQQVILAYRADRTVATEDDPPVVLGKLPEAFATTAGERLGLKPGRLLRFSIKQGGITFHEGRPCGADLHFEGTVPQRRGRADSFSKIMFQRLARTAPLSISDLEGALLASASAECVLGMDSMS</sequence>
<dbReference type="KEGG" id="cre:CHLRE_16g666000v5"/>
<dbReference type="Gramene" id="PNW71713">
    <property type="protein sequence ID" value="PNW71713"/>
    <property type="gene ID" value="CHLRE_16g666000v5"/>
</dbReference>
<feature type="compositionally biased region" description="Pro residues" evidence="10">
    <location>
        <begin position="267"/>
        <end position="278"/>
    </location>
</feature>
<dbReference type="CDD" id="cd09232">
    <property type="entry name" value="Snurportin-1_C"/>
    <property type="match status" value="1"/>
</dbReference>
<comment type="similarity">
    <text evidence="4">Belongs to the snurportin family.</text>
</comment>
<dbReference type="RefSeq" id="XP_042915703.1">
    <property type="nucleotide sequence ID" value="XM_043071062.1"/>
</dbReference>
<dbReference type="STRING" id="3055.A0A2K3CTV5"/>